<dbReference type="GO" id="GO:0016020">
    <property type="term" value="C:membrane"/>
    <property type="evidence" value="ECO:0007669"/>
    <property type="project" value="TreeGrafter"/>
</dbReference>
<sequence>MTQENAVFPLPLPTISGSTPQATYNDPSLSGYWHLWGSTGGTRGVNVVKVWDDYRGSGVIVGVIDDGVDYNHPELAGNYASSLDYDGRDGDADAYPSDPTDMHGTTVAGVIAAALNNSAGGAGVAPEASVAGFRIGFGSNGTDQQVLDAFQWMAAVDIANNSWGFGGFLEDSFLYPGFAPIRNALQNALDVGRNGLGTIVVFSAGNGRTSGQDVNYHGFQNNRGIIAAAATDSAGNVTWFSTPGAALLVAAPGQSVPTTDRLGASGYSSGDYATMSGTSFSAPIVSGVAALMLDANPGLGWRDVQEILAATAVQTGATTGWSLNGADNWNGGPMHVSYDYGFGLVDAFAAVRVAESWRGVSTSRNESVTSGAASGPVAIPDVGSLSRTITLTQNLRIDHVEVDVFLTHASIGQLQITLTAPDGTQSLLFHNPATSQADIAFTFSTTRDWGEFSAGDWTLTIADTQSGASGILTNWTLRAYGDAPGNDTYVYTDKFSVLAPADPARRVLSDLGGTDNVNTASIASDTLLDLRPGYSSSIDGQTVVISAGTVIENADTGDGNDVLIGNDAANSLRGWRGNDLLDGGPGADTLEGGVGDDVYVVDSAGDVLVEAATGGNDTVRTTLAAYVLGANLEKLAFVGTGSFSGTGNGTANVITGGFGNDSLNGGIGVDTLIGGVGDDSYYVDNLGDNVVELAGEGNDIVYSSVASTLGANLERISLTGNAAISATGNELANTLYGNGAANVLSGALGDDTYYVGSGDTIVELASEGNDIVYSTVAWTLGANLERISLTGNAAISATGNELANTLYGNGNGAANVLSGGLGDDTYYVGSGDTIVELASGGNDIVCSSVAWTLGANLERLSLTGNAAINATGNELANTLYGNSNSAANVLIGGLGSDTYFAGEGDTISEMADEGSDKVYSYGDASLSANVENLYLNVSAAATLTGNELPNRVSGNIGNDILIGLFGSDTLDGGLGADTLIGGAGNDTYYIDNLNDSIVELASEGDDSVYSSVGWTLGANVERLCLTGTAAIAGTGNELANTLAGNANSTANVLAGGLGDDGYYVGSGDSVVELLGEGNDIVYSSMSWTLGSNIERLYLTGSAAITGTANALANTLYGNANSAANVLAGGLGDDGYYVGIGDTVVEFSGEGNDIVYSDISWTLGANVERLYLTGSSAIAGTGNDLANTLYGSANSAANVLAGGLGDDAYYAGAGDTAIEMAKQGIDSVYSYGDYSLLDNIENLYLSNSTAAALTGNELANRVSGNIANDILIGLAGRDTLDGSLGDDILEGGVGDDILFGGGGSDRFVFDTAFGTDRINDFTPGEDVIQLSSALGVTGFSALDTNIDGTLDNGDAGVQIVGADMVLAFGSNQIQIVGQSHLHGNDFFFA</sequence>
<dbReference type="OrthoDB" id="1676884at2"/>
<dbReference type="InterPro" id="IPR034182">
    <property type="entry name" value="Kexin/furin"/>
</dbReference>
<dbReference type="CDD" id="cd04059">
    <property type="entry name" value="Peptidases_S8_Protein_convertases_Kexins_Furin-like"/>
    <property type="match status" value="1"/>
</dbReference>
<organism evidence="10">
    <name type="scientific">Accumulibacter regalis</name>
    <dbReference type="NCBI Taxonomy" id="522306"/>
    <lineage>
        <taxon>Bacteria</taxon>
        <taxon>Pseudomonadati</taxon>
        <taxon>Pseudomonadota</taxon>
        <taxon>Betaproteobacteria</taxon>
        <taxon>Candidatus Accumulibacter</taxon>
    </lineage>
</organism>
<reference evidence="10" key="1">
    <citation type="submission" date="2009-08" db="EMBL/GenBank/DDBJ databases">
        <authorList>
            <consortium name="US DOE Joint Genome Institute"/>
            <person name="Lucas S."/>
            <person name="Copeland A."/>
            <person name="Lapidus A."/>
            <person name="Glavina del Rio T."/>
            <person name="Dalin E."/>
            <person name="Tice H."/>
            <person name="Bruce D."/>
            <person name="Barry K."/>
            <person name="Pitluck S."/>
            <person name="Lowry S."/>
            <person name="Larimer F."/>
            <person name="Land M."/>
            <person name="Hauser L."/>
            <person name="Kyrpides N."/>
            <person name="Ivanova N."/>
            <person name="McMahon K.D."/>
            <person name="Hugenholtz P."/>
        </authorList>
    </citation>
    <scope>NUCLEOTIDE SEQUENCE</scope>
    <source>
        <strain evidence="10">UW-1</strain>
    </source>
</reference>
<dbReference type="STRING" id="522306.CAP2UW1_3240"/>
<evidence type="ECO:0000256" key="5">
    <source>
        <dbReference type="ARBA" id="ARBA00022825"/>
    </source>
</evidence>
<keyword evidence="5 8" id="KW-0720">Serine protease</keyword>
<dbReference type="GO" id="GO:0005737">
    <property type="term" value="C:cytoplasm"/>
    <property type="evidence" value="ECO:0007669"/>
    <property type="project" value="UniProtKB-ARBA"/>
</dbReference>
<dbReference type="PROSITE" id="PS51892">
    <property type="entry name" value="SUBTILASE"/>
    <property type="match status" value="1"/>
</dbReference>
<keyword evidence="2 8" id="KW-0645">Protease</keyword>
<dbReference type="eggNOG" id="COG2931">
    <property type="taxonomic scope" value="Bacteria"/>
</dbReference>
<dbReference type="SUPFAM" id="SSF52743">
    <property type="entry name" value="Subtilisin-like"/>
    <property type="match status" value="1"/>
</dbReference>
<reference evidence="10" key="2">
    <citation type="submission" date="2009-09" db="EMBL/GenBank/DDBJ databases">
        <title>Complete sequence of chromosome of Candidatus Accumulibacter phosphatis clade IIA str. UW-1.</title>
        <authorList>
            <consortium name="US DOE Joint Genome Institute"/>
            <person name="Martin H.G."/>
            <person name="Ivanova N."/>
            <person name="Kunin V."/>
            <person name="Warnecke F."/>
            <person name="Barry K."/>
            <person name="He S."/>
            <person name="Salamov A."/>
            <person name="Szeto E."/>
            <person name="Dalin E."/>
            <person name="Pangilinan J.L."/>
            <person name="Lapidus A."/>
            <person name="Lowry S."/>
            <person name="Kyrpides N.C."/>
            <person name="McMahon K.D."/>
            <person name="Hugenholtz P."/>
        </authorList>
    </citation>
    <scope>NUCLEOTIDE SEQUENCE [LARGE SCALE GENOMIC DNA]</scope>
    <source>
        <strain evidence="10">UW-1</strain>
    </source>
</reference>
<name>C7RVN6_ACCRE</name>
<dbReference type="EMBL" id="CP001715">
    <property type="protein sequence ID" value="ACV36509.1"/>
    <property type="molecule type" value="Genomic_DNA"/>
</dbReference>
<dbReference type="InterPro" id="IPR000209">
    <property type="entry name" value="Peptidase_S8/S53_dom"/>
</dbReference>
<dbReference type="GO" id="GO:0016485">
    <property type="term" value="P:protein processing"/>
    <property type="evidence" value="ECO:0007669"/>
    <property type="project" value="TreeGrafter"/>
</dbReference>
<feature type="active site" description="Charge relay system" evidence="7 8">
    <location>
        <position position="103"/>
    </location>
</feature>
<dbReference type="PRINTS" id="PR00723">
    <property type="entry name" value="SUBTILISIN"/>
</dbReference>
<dbReference type="PROSITE" id="PS00136">
    <property type="entry name" value="SUBTILASE_ASP"/>
    <property type="match status" value="1"/>
</dbReference>
<dbReference type="Pfam" id="PF00353">
    <property type="entry name" value="HemolysinCabind"/>
    <property type="match status" value="7"/>
</dbReference>
<evidence type="ECO:0000313" key="10">
    <source>
        <dbReference type="EMBL" id="ACV36509.1"/>
    </source>
</evidence>
<protein>
    <submittedName>
        <fullName evidence="10">Peptidase S8 and S53 subtilisin kexin sedolisin</fullName>
    </submittedName>
</protein>
<dbReference type="PANTHER" id="PTHR42884:SF14">
    <property type="entry name" value="NEUROENDOCRINE CONVERTASE 1"/>
    <property type="match status" value="1"/>
</dbReference>
<feature type="active site" description="Charge relay system" evidence="7 8">
    <location>
        <position position="65"/>
    </location>
</feature>
<keyword evidence="3" id="KW-0732">Signal</keyword>
<feature type="domain" description="P/Homo B" evidence="9">
    <location>
        <begin position="360"/>
        <end position="485"/>
    </location>
</feature>
<dbReference type="PROSITE" id="PS00137">
    <property type="entry name" value="SUBTILASE_HIS"/>
    <property type="match status" value="1"/>
</dbReference>
<dbReference type="InterPro" id="IPR036852">
    <property type="entry name" value="Peptidase_S8/S53_dom_sf"/>
</dbReference>
<keyword evidence="4 8" id="KW-0378">Hydrolase</keyword>
<evidence type="ECO:0000256" key="8">
    <source>
        <dbReference type="PROSITE-ProRule" id="PRU01240"/>
    </source>
</evidence>
<evidence type="ECO:0000256" key="6">
    <source>
        <dbReference type="ARBA" id="ARBA00022837"/>
    </source>
</evidence>
<proteinExistence type="inferred from homology"/>
<dbReference type="SUPFAM" id="SSF51120">
    <property type="entry name" value="beta-Roll"/>
    <property type="match status" value="4"/>
</dbReference>
<dbReference type="InterPro" id="IPR022398">
    <property type="entry name" value="Peptidase_S8_His-AS"/>
</dbReference>
<dbReference type="PROSITE" id="PS51829">
    <property type="entry name" value="P_HOMO_B"/>
    <property type="match status" value="1"/>
</dbReference>
<dbReference type="eggNOG" id="COG4935">
    <property type="taxonomic scope" value="Bacteria"/>
</dbReference>
<dbReference type="InterPro" id="IPR001343">
    <property type="entry name" value="Hemolysn_Ca-bd"/>
</dbReference>
<dbReference type="PANTHER" id="PTHR42884">
    <property type="entry name" value="PROPROTEIN CONVERTASE SUBTILISIN/KEXIN-RELATED"/>
    <property type="match status" value="1"/>
</dbReference>
<dbReference type="InterPro" id="IPR008979">
    <property type="entry name" value="Galactose-bd-like_sf"/>
</dbReference>
<keyword evidence="6" id="KW-0106">Calcium</keyword>
<dbReference type="Gene3D" id="2.150.10.10">
    <property type="entry name" value="Serralysin-like metalloprotease, C-terminal"/>
    <property type="match status" value="4"/>
</dbReference>
<dbReference type="GO" id="GO:0004252">
    <property type="term" value="F:serine-type endopeptidase activity"/>
    <property type="evidence" value="ECO:0007669"/>
    <property type="project" value="UniProtKB-UniRule"/>
</dbReference>
<dbReference type="KEGG" id="app:CAP2UW1_3240"/>
<dbReference type="Gene3D" id="3.40.50.200">
    <property type="entry name" value="Peptidase S8/S53 domain"/>
    <property type="match status" value="1"/>
</dbReference>
<gene>
    <name evidence="10" type="ordered locus">CAP2UW1_3240</name>
</gene>
<dbReference type="InterPro" id="IPR023828">
    <property type="entry name" value="Peptidase_S8_Ser-AS"/>
</dbReference>
<accession>C7RVN6</accession>
<dbReference type="Pfam" id="PF00082">
    <property type="entry name" value="Peptidase_S8"/>
    <property type="match status" value="1"/>
</dbReference>
<comment type="similarity">
    <text evidence="1">Belongs to the peptidase S8 family. Furin subfamily.</text>
</comment>
<dbReference type="GO" id="GO:0012505">
    <property type="term" value="C:endomembrane system"/>
    <property type="evidence" value="ECO:0007669"/>
    <property type="project" value="UniProtKB-ARBA"/>
</dbReference>
<evidence type="ECO:0000259" key="9">
    <source>
        <dbReference type="PROSITE" id="PS51829"/>
    </source>
</evidence>
<evidence type="ECO:0000256" key="2">
    <source>
        <dbReference type="ARBA" id="ARBA00022670"/>
    </source>
</evidence>
<dbReference type="PRINTS" id="PR00313">
    <property type="entry name" value="CABNDNGRPT"/>
</dbReference>
<dbReference type="InterPro" id="IPR015500">
    <property type="entry name" value="Peptidase_S8_subtilisin-rel"/>
</dbReference>
<dbReference type="SUPFAM" id="SSF49785">
    <property type="entry name" value="Galactose-binding domain-like"/>
    <property type="match status" value="1"/>
</dbReference>
<evidence type="ECO:0000256" key="3">
    <source>
        <dbReference type="ARBA" id="ARBA00022729"/>
    </source>
</evidence>
<dbReference type="eggNOG" id="COG1404">
    <property type="taxonomic scope" value="Bacteria"/>
</dbReference>
<dbReference type="PROSITE" id="PS00330">
    <property type="entry name" value="HEMOLYSIN_CALCIUM"/>
    <property type="match status" value="6"/>
</dbReference>
<dbReference type="InterPro" id="IPR011049">
    <property type="entry name" value="Serralysin-like_metalloprot_C"/>
</dbReference>
<dbReference type="InterPro" id="IPR023827">
    <property type="entry name" value="Peptidase_S8_Asp-AS"/>
</dbReference>
<dbReference type="PROSITE" id="PS00138">
    <property type="entry name" value="SUBTILASE_SER"/>
    <property type="match status" value="1"/>
</dbReference>
<dbReference type="Pfam" id="PF01483">
    <property type="entry name" value="P_proprotein"/>
    <property type="match status" value="1"/>
</dbReference>
<dbReference type="GO" id="GO:0005509">
    <property type="term" value="F:calcium ion binding"/>
    <property type="evidence" value="ECO:0007669"/>
    <property type="project" value="InterPro"/>
</dbReference>
<dbReference type="InterPro" id="IPR002884">
    <property type="entry name" value="P_dom"/>
</dbReference>
<feature type="active site" description="Charge relay system" evidence="7 8">
    <location>
        <position position="279"/>
    </location>
</feature>
<evidence type="ECO:0000256" key="7">
    <source>
        <dbReference type="PIRSR" id="PIRSR615500-1"/>
    </source>
</evidence>
<evidence type="ECO:0000256" key="4">
    <source>
        <dbReference type="ARBA" id="ARBA00022801"/>
    </source>
</evidence>
<dbReference type="Gene3D" id="2.60.120.260">
    <property type="entry name" value="Galactose-binding domain-like"/>
    <property type="match status" value="1"/>
</dbReference>
<evidence type="ECO:0000256" key="1">
    <source>
        <dbReference type="ARBA" id="ARBA00005325"/>
    </source>
</evidence>
<dbReference type="HOGENOM" id="CLU_255094_0_0_4"/>
<dbReference type="InterPro" id="IPR018511">
    <property type="entry name" value="Hemolysin-typ_Ca-bd_CS"/>
</dbReference>